<evidence type="ECO:0000313" key="1">
    <source>
        <dbReference type="EMBL" id="ODN43565.1"/>
    </source>
</evidence>
<dbReference type="EMBL" id="MDTU01000001">
    <property type="protein sequence ID" value="ODN43565.1"/>
    <property type="molecule type" value="Genomic_DNA"/>
</dbReference>
<name>A0ABX3A7R2_9GAMM</name>
<sequence length="305" mass="34566">MHQQTQKNYFNVSSLPAYKLTAKILINKYHKNIVIVNDDGSSGGGPDLTKSQYVLTAIDHSQATPLIHRSIDGFLPNKIKCVNNTSKYQRINKFYSDDSNHYNLFRMNADRTTINYVSSVGNKKPDQYSDYFTTGNIANLQACPVNIYAMNMLGFTCGSSSCDTHPTDPRLYSFLWSWGLGYPLRSSSSKIAYINPKTKHFENEEIIANNKYSVLCYKRPVLGQITPMASLNWYIKSIDFSQANKRDLVKLCNASGGYFATPVTSYWMDDVLTKFKANNRYLLVNYQYQNGQWIANDGKSLVSAS</sequence>
<organism evidence="1 2">
    <name type="scientific">Piscirickettsia litoralis</name>
    <dbReference type="NCBI Taxonomy" id="1891921"/>
    <lineage>
        <taxon>Bacteria</taxon>
        <taxon>Pseudomonadati</taxon>
        <taxon>Pseudomonadota</taxon>
        <taxon>Gammaproteobacteria</taxon>
        <taxon>Thiotrichales</taxon>
        <taxon>Piscirickettsiaceae</taxon>
        <taxon>Piscirickettsia</taxon>
    </lineage>
</organism>
<comment type="caution">
    <text evidence="1">The sequence shown here is derived from an EMBL/GenBank/DDBJ whole genome shotgun (WGS) entry which is preliminary data.</text>
</comment>
<protein>
    <submittedName>
        <fullName evidence="1">Uncharacterized protein</fullName>
    </submittedName>
</protein>
<evidence type="ECO:0000313" key="2">
    <source>
        <dbReference type="Proteomes" id="UP000094329"/>
    </source>
</evidence>
<reference evidence="1 2" key="1">
    <citation type="submission" date="2016-08" db="EMBL/GenBank/DDBJ databases">
        <title>Draft genome sequence of Candidatus Piscirickettsia litoralis, from seawater.</title>
        <authorList>
            <person name="Wan X."/>
            <person name="Lee A.J."/>
            <person name="Hou S."/>
            <person name="Donachie S.P."/>
        </authorList>
    </citation>
    <scope>NUCLEOTIDE SEQUENCE [LARGE SCALE GENOMIC DNA]</scope>
    <source>
        <strain evidence="1 2">Y2</strain>
    </source>
</reference>
<proteinExistence type="predicted"/>
<keyword evidence="2" id="KW-1185">Reference proteome</keyword>
<dbReference type="Proteomes" id="UP000094329">
    <property type="component" value="Unassembled WGS sequence"/>
</dbReference>
<accession>A0ABX3A7R2</accession>
<dbReference type="RefSeq" id="WP_069313363.1">
    <property type="nucleotide sequence ID" value="NZ_MDTU01000001.1"/>
</dbReference>
<gene>
    <name evidence="1" type="ORF">BGC07_12385</name>
</gene>